<name>I2FTR9_USTHO</name>
<evidence type="ECO:0000313" key="1">
    <source>
        <dbReference type="EMBL" id="CCF50312.1"/>
    </source>
</evidence>
<protein>
    <submittedName>
        <fullName evidence="1">Uncharacterized protein</fullName>
    </submittedName>
</protein>
<keyword evidence="2" id="KW-1185">Reference proteome</keyword>
<accession>I2FTR9</accession>
<evidence type="ECO:0000313" key="2">
    <source>
        <dbReference type="Proteomes" id="UP000006174"/>
    </source>
</evidence>
<comment type="caution">
    <text evidence="1">The sequence shown here is derived from an EMBL/GenBank/DDBJ whole genome shotgun (WGS) entry which is preliminary data.</text>
</comment>
<dbReference type="AlphaFoldDB" id="I2FTR9"/>
<proteinExistence type="predicted"/>
<dbReference type="Proteomes" id="UP000006174">
    <property type="component" value="Unassembled WGS sequence"/>
</dbReference>
<dbReference type="HOGENOM" id="CLU_1310922_0_0_1"/>
<reference evidence="1 2" key="1">
    <citation type="journal article" date="2012" name="Plant Cell">
        <title>Genome comparison of barley and maize smut fungi reveals targeted loss of RNA silencing components and species-specific presence of transposable elements.</title>
        <authorList>
            <person name="Laurie J.D."/>
            <person name="Ali S."/>
            <person name="Linning R."/>
            <person name="Mannhaupt G."/>
            <person name="Wong P."/>
            <person name="Gueldener U."/>
            <person name="Muensterkoetter M."/>
            <person name="Moore R."/>
            <person name="Kahmann R."/>
            <person name="Bakkeren G."/>
            <person name="Schirawski J."/>
        </authorList>
    </citation>
    <scope>NUCLEOTIDE SEQUENCE [LARGE SCALE GENOMIC DNA]</scope>
    <source>
        <strain evidence="2">Uh4875-4</strain>
    </source>
</reference>
<organism evidence="1 2">
    <name type="scientific">Ustilago hordei</name>
    <name type="common">Barley covered smut fungus</name>
    <dbReference type="NCBI Taxonomy" id="120017"/>
    <lineage>
        <taxon>Eukaryota</taxon>
        <taxon>Fungi</taxon>
        <taxon>Dikarya</taxon>
        <taxon>Basidiomycota</taxon>
        <taxon>Ustilaginomycotina</taxon>
        <taxon>Ustilaginomycetes</taxon>
        <taxon>Ustilaginales</taxon>
        <taxon>Ustilaginaceae</taxon>
        <taxon>Ustilago</taxon>
    </lineage>
</organism>
<gene>
    <name evidence="1" type="ORF">UHOR_07907</name>
</gene>
<sequence>MTLEPSTQAPVSDFGSIRASSQIGGAFLSQSVAAWCYSNPGAGMSMPRPCHVEQPRLLPRLSYRELALLSILDPSPWSKVTAPRLKSSRPKSLDALQAAPATLASFSLVARSPQHQDLPDRDHRASACYPSPPHQTQRPNTASITIGATSPPIIRPAIDGLLSQSHLAIPPAMSLQTRHPHHQSLSIKLKSPNPVAGQAATVSNYHSNEL</sequence>
<dbReference type="EMBL" id="CAGI01000153">
    <property type="protein sequence ID" value="CCF50312.1"/>
    <property type="molecule type" value="Genomic_DNA"/>
</dbReference>